<name>A0AAV3RJ46_LITER</name>
<evidence type="ECO:0000313" key="2">
    <source>
        <dbReference type="Proteomes" id="UP001454036"/>
    </source>
</evidence>
<dbReference type="AlphaFoldDB" id="A0AAV3RJ46"/>
<gene>
    <name evidence="1" type="ORF">LIER_29122</name>
</gene>
<reference evidence="1 2" key="1">
    <citation type="submission" date="2024-01" db="EMBL/GenBank/DDBJ databases">
        <title>The complete chloroplast genome sequence of Lithospermum erythrorhizon: insights into the phylogenetic relationship among Boraginaceae species and the maternal lineages of purple gromwells.</title>
        <authorList>
            <person name="Okada T."/>
            <person name="Watanabe K."/>
        </authorList>
    </citation>
    <scope>NUCLEOTIDE SEQUENCE [LARGE SCALE GENOMIC DNA]</scope>
</reference>
<sequence length="147" mass="16570">MAEINTTVSLFFNMHTTSHSGPLTSFPTARNCNIFADPKLHKVAELRWRSKWCFMKGGIGDAVHKRWTSLGEALHPKFKKIALIKAQIATLKQLFDKTLHYKVFCEEGVLVQAGLIRSKEFDPTVVPPVDWGITSYILVLILALFPS</sequence>
<dbReference type="EMBL" id="BAABME010009923">
    <property type="protein sequence ID" value="GAA0176063.1"/>
    <property type="molecule type" value="Genomic_DNA"/>
</dbReference>
<accession>A0AAV3RJ46</accession>
<proteinExistence type="predicted"/>
<evidence type="ECO:0000313" key="1">
    <source>
        <dbReference type="EMBL" id="GAA0176063.1"/>
    </source>
</evidence>
<keyword evidence="2" id="KW-1185">Reference proteome</keyword>
<organism evidence="1 2">
    <name type="scientific">Lithospermum erythrorhizon</name>
    <name type="common">Purple gromwell</name>
    <name type="synonym">Lithospermum officinale var. erythrorhizon</name>
    <dbReference type="NCBI Taxonomy" id="34254"/>
    <lineage>
        <taxon>Eukaryota</taxon>
        <taxon>Viridiplantae</taxon>
        <taxon>Streptophyta</taxon>
        <taxon>Embryophyta</taxon>
        <taxon>Tracheophyta</taxon>
        <taxon>Spermatophyta</taxon>
        <taxon>Magnoliopsida</taxon>
        <taxon>eudicotyledons</taxon>
        <taxon>Gunneridae</taxon>
        <taxon>Pentapetalae</taxon>
        <taxon>asterids</taxon>
        <taxon>lamiids</taxon>
        <taxon>Boraginales</taxon>
        <taxon>Boraginaceae</taxon>
        <taxon>Boraginoideae</taxon>
        <taxon>Lithospermeae</taxon>
        <taxon>Lithospermum</taxon>
    </lineage>
</organism>
<protein>
    <submittedName>
        <fullName evidence="1">Uncharacterized protein</fullName>
    </submittedName>
</protein>
<dbReference type="Proteomes" id="UP001454036">
    <property type="component" value="Unassembled WGS sequence"/>
</dbReference>
<comment type="caution">
    <text evidence="1">The sequence shown here is derived from an EMBL/GenBank/DDBJ whole genome shotgun (WGS) entry which is preliminary data.</text>
</comment>